<sequence length="155" mass="16490">MNGDGGRSSTPSGEGPGASNAPGTRENYLCSGHKIHQPTPNSSSSKRRRLERPADESLSESPVEVAKPNADGSGVDPPSQVAESSDLVEDDATPLLEPPACTHEWKQLLSSDLGNETLRNIARDVGDKAMNKMLSLEASRERVRQRGSGPKESQS</sequence>
<feature type="region of interest" description="Disordered" evidence="1">
    <location>
        <begin position="135"/>
        <end position="155"/>
    </location>
</feature>
<proteinExistence type="predicted"/>
<comment type="caution">
    <text evidence="2">The sequence shown here is derived from an EMBL/GenBank/DDBJ whole genome shotgun (WGS) entry which is preliminary data.</text>
</comment>
<protein>
    <submittedName>
        <fullName evidence="2">Uncharacterized protein</fullName>
    </submittedName>
</protein>
<evidence type="ECO:0000313" key="2">
    <source>
        <dbReference type="EMBL" id="EJK44121.1"/>
    </source>
</evidence>
<dbReference type="EMBL" id="AGNL01050145">
    <property type="protein sequence ID" value="EJK44121.1"/>
    <property type="molecule type" value="Genomic_DNA"/>
</dbReference>
<reference evidence="2 3" key="1">
    <citation type="journal article" date="2012" name="Genome Biol.">
        <title>Genome and low-iron response of an oceanic diatom adapted to chronic iron limitation.</title>
        <authorList>
            <person name="Lommer M."/>
            <person name="Specht M."/>
            <person name="Roy A.S."/>
            <person name="Kraemer L."/>
            <person name="Andreson R."/>
            <person name="Gutowska M.A."/>
            <person name="Wolf J."/>
            <person name="Bergner S.V."/>
            <person name="Schilhabel M.B."/>
            <person name="Klostermeier U.C."/>
            <person name="Beiko R.G."/>
            <person name="Rosenstiel P."/>
            <person name="Hippler M."/>
            <person name="Laroche J."/>
        </authorList>
    </citation>
    <scope>NUCLEOTIDE SEQUENCE [LARGE SCALE GENOMIC DNA]</scope>
    <source>
        <strain evidence="2 3">CCMP1005</strain>
    </source>
</reference>
<evidence type="ECO:0000313" key="3">
    <source>
        <dbReference type="Proteomes" id="UP000266841"/>
    </source>
</evidence>
<accession>K0R6A2</accession>
<feature type="region of interest" description="Disordered" evidence="1">
    <location>
        <begin position="1"/>
        <end position="99"/>
    </location>
</feature>
<evidence type="ECO:0000256" key="1">
    <source>
        <dbReference type="SAM" id="MobiDB-lite"/>
    </source>
</evidence>
<dbReference type="eggNOG" id="ENOG502T24C">
    <property type="taxonomic scope" value="Eukaryota"/>
</dbReference>
<keyword evidence="3" id="KW-1185">Reference proteome</keyword>
<dbReference type="Proteomes" id="UP000266841">
    <property type="component" value="Unassembled WGS sequence"/>
</dbReference>
<name>K0R6A2_THAOC</name>
<dbReference type="AlphaFoldDB" id="K0R6A2"/>
<organism evidence="2 3">
    <name type="scientific">Thalassiosira oceanica</name>
    <name type="common">Marine diatom</name>
    <dbReference type="NCBI Taxonomy" id="159749"/>
    <lineage>
        <taxon>Eukaryota</taxon>
        <taxon>Sar</taxon>
        <taxon>Stramenopiles</taxon>
        <taxon>Ochrophyta</taxon>
        <taxon>Bacillariophyta</taxon>
        <taxon>Coscinodiscophyceae</taxon>
        <taxon>Thalassiosirophycidae</taxon>
        <taxon>Thalassiosirales</taxon>
        <taxon>Thalassiosiraceae</taxon>
        <taxon>Thalassiosira</taxon>
    </lineage>
</organism>
<gene>
    <name evidence="2" type="ORF">THAOC_37368</name>
</gene>